<comment type="caution">
    <text evidence="1">The sequence shown here is derived from an EMBL/GenBank/DDBJ whole genome shotgun (WGS) entry which is preliminary data.</text>
</comment>
<gene>
    <name evidence="1" type="ORF">GDO81_030020</name>
</gene>
<evidence type="ECO:0000313" key="1">
    <source>
        <dbReference type="EMBL" id="KAG8540938.1"/>
    </source>
</evidence>
<evidence type="ECO:0000313" key="2">
    <source>
        <dbReference type="Proteomes" id="UP000824782"/>
    </source>
</evidence>
<evidence type="ECO:0008006" key="3">
    <source>
        <dbReference type="Google" id="ProtNLM"/>
    </source>
</evidence>
<sequence>MYKALFALLYIFCNIYNLEKYNKYYKVRRSCAQEKGTDLYSHRVTWLMRIGFINRIYKSFTCIIQTVNVHSYSTINIHLCTMTR</sequence>
<dbReference type="Proteomes" id="UP000824782">
    <property type="component" value="Unassembled WGS sequence"/>
</dbReference>
<protein>
    <recommendedName>
        <fullName evidence="3">Secreted protein</fullName>
    </recommendedName>
</protein>
<accession>A0AAV6Z3S4</accession>
<organism evidence="1 2">
    <name type="scientific">Engystomops pustulosus</name>
    <name type="common">Tungara frog</name>
    <name type="synonym">Physalaemus pustulosus</name>
    <dbReference type="NCBI Taxonomy" id="76066"/>
    <lineage>
        <taxon>Eukaryota</taxon>
        <taxon>Metazoa</taxon>
        <taxon>Chordata</taxon>
        <taxon>Craniata</taxon>
        <taxon>Vertebrata</taxon>
        <taxon>Euteleostomi</taxon>
        <taxon>Amphibia</taxon>
        <taxon>Batrachia</taxon>
        <taxon>Anura</taxon>
        <taxon>Neobatrachia</taxon>
        <taxon>Hyloidea</taxon>
        <taxon>Leptodactylidae</taxon>
        <taxon>Leiuperinae</taxon>
        <taxon>Engystomops</taxon>
    </lineage>
</organism>
<dbReference type="EMBL" id="WNYA01008882">
    <property type="protein sequence ID" value="KAG8540938.1"/>
    <property type="molecule type" value="Genomic_DNA"/>
</dbReference>
<reference evidence="1" key="1">
    <citation type="thesis" date="2020" institute="ProQuest LLC" country="789 East Eisenhower Parkway, Ann Arbor, MI, USA">
        <title>Comparative Genomics and Chromosome Evolution.</title>
        <authorList>
            <person name="Mudd A.B."/>
        </authorList>
    </citation>
    <scope>NUCLEOTIDE SEQUENCE</scope>
    <source>
        <strain evidence="1">237g6f4</strain>
        <tissue evidence="1">Blood</tissue>
    </source>
</reference>
<name>A0AAV6Z3S4_ENGPU</name>
<keyword evidence="2" id="KW-1185">Reference proteome</keyword>
<dbReference type="AlphaFoldDB" id="A0AAV6Z3S4"/>
<proteinExistence type="predicted"/>